<dbReference type="SMART" id="SM00184">
    <property type="entry name" value="RING"/>
    <property type="match status" value="1"/>
</dbReference>
<evidence type="ECO:0000256" key="3">
    <source>
        <dbReference type="ARBA" id="ARBA00022833"/>
    </source>
</evidence>
<keyword evidence="8" id="KW-1185">Reference proteome</keyword>
<dbReference type="PROSITE" id="PS50089">
    <property type="entry name" value="ZF_RING_2"/>
    <property type="match status" value="1"/>
</dbReference>
<dbReference type="GO" id="GO:0008270">
    <property type="term" value="F:zinc ion binding"/>
    <property type="evidence" value="ECO:0007669"/>
    <property type="project" value="UniProtKB-KW"/>
</dbReference>
<name>A0AAD3CN78_9STRA</name>
<evidence type="ECO:0000259" key="6">
    <source>
        <dbReference type="PROSITE" id="PS50089"/>
    </source>
</evidence>
<dbReference type="InterPro" id="IPR053238">
    <property type="entry name" value="RING-H2_zinc_finger"/>
</dbReference>
<evidence type="ECO:0000256" key="4">
    <source>
        <dbReference type="PROSITE-ProRule" id="PRU00175"/>
    </source>
</evidence>
<feature type="domain" description="RING-type" evidence="6">
    <location>
        <begin position="149"/>
        <end position="193"/>
    </location>
</feature>
<dbReference type="PANTHER" id="PTHR14155:SF627">
    <property type="entry name" value="OS06G0192800 PROTEIN"/>
    <property type="match status" value="1"/>
</dbReference>
<dbReference type="SUPFAM" id="SSF57850">
    <property type="entry name" value="RING/U-box"/>
    <property type="match status" value="1"/>
</dbReference>
<dbReference type="PANTHER" id="PTHR14155">
    <property type="entry name" value="RING FINGER DOMAIN-CONTAINING"/>
    <property type="match status" value="1"/>
</dbReference>
<keyword evidence="3" id="KW-0862">Zinc</keyword>
<dbReference type="Gene3D" id="3.30.40.10">
    <property type="entry name" value="Zinc/RING finger domain, C3HC4 (zinc finger)"/>
    <property type="match status" value="1"/>
</dbReference>
<gene>
    <name evidence="7" type="ORF">CTEN210_05310</name>
</gene>
<dbReference type="AlphaFoldDB" id="A0AAD3CN78"/>
<organism evidence="7 8">
    <name type="scientific">Chaetoceros tenuissimus</name>
    <dbReference type="NCBI Taxonomy" id="426638"/>
    <lineage>
        <taxon>Eukaryota</taxon>
        <taxon>Sar</taxon>
        <taxon>Stramenopiles</taxon>
        <taxon>Ochrophyta</taxon>
        <taxon>Bacillariophyta</taxon>
        <taxon>Coscinodiscophyceae</taxon>
        <taxon>Chaetocerotophycidae</taxon>
        <taxon>Chaetocerotales</taxon>
        <taxon>Chaetocerotaceae</taxon>
        <taxon>Chaetoceros</taxon>
    </lineage>
</organism>
<accession>A0AAD3CN78</accession>
<evidence type="ECO:0000256" key="5">
    <source>
        <dbReference type="SAM" id="Coils"/>
    </source>
</evidence>
<dbReference type="InterPro" id="IPR001841">
    <property type="entry name" value="Znf_RING"/>
</dbReference>
<dbReference type="CDD" id="cd16454">
    <property type="entry name" value="RING-H2_PA-TM-RING"/>
    <property type="match status" value="1"/>
</dbReference>
<proteinExistence type="predicted"/>
<evidence type="ECO:0000256" key="1">
    <source>
        <dbReference type="ARBA" id="ARBA00022723"/>
    </source>
</evidence>
<dbReference type="EMBL" id="BLLK01000029">
    <property type="protein sequence ID" value="GFH48834.1"/>
    <property type="molecule type" value="Genomic_DNA"/>
</dbReference>
<comment type="caution">
    <text evidence="7">The sequence shown here is derived from an EMBL/GenBank/DDBJ whole genome shotgun (WGS) entry which is preliminary data.</text>
</comment>
<sequence>MEIDFLEALAEIDAAEIEVTQNQRESLEKKRRKYILKNIVKKKAIVKTFSGNIYLPHDKALSERSSKMNAITNDLDEEKMDGSLSLHSVELKTEKESVGRDEFQANNISHNYETKKSNIELSFREWRSTHHGIDDSVSVDSSIYNPRSCAICMTKYEHNDDICWSKNEKCYHAFHLNCVIPWLMKHNECPMCRRHFLKSHDDVENVPRINTTNQSDTF</sequence>
<keyword evidence="5" id="KW-0175">Coiled coil</keyword>
<dbReference type="Pfam" id="PF13639">
    <property type="entry name" value="zf-RING_2"/>
    <property type="match status" value="1"/>
</dbReference>
<evidence type="ECO:0000256" key="2">
    <source>
        <dbReference type="ARBA" id="ARBA00022771"/>
    </source>
</evidence>
<keyword evidence="2 4" id="KW-0863">Zinc-finger</keyword>
<evidence type="ECO:0000313" key="7">
    <source>
        <dbReference type="EMBL" id="GFH48834.1"/>
    </source>
</evidence>
<evidence type="ECO:0000313" key="8">
    <source>
        <dbReference type="Proteomes" id="UP001054902"/>
    </source>
</evidence>
<protein>
    <recommendedName>
        <fullName evidence="6">RING-type domain-containing protein</fullName>
    </recommendedName>
</protein>
<feature type="coiled-coil region" evidence="5">
    <location>
        <begin position="10"/>
        <end position="37"/>
    </location>
</feature>
<reference evidence="7 8" key="1">
    <citation type="journal article" date="2021" name="Sci. Rep.">
        <title>The genome of the diatom Chaetoceros tenuissimus carries an ancient integrated fragment of an extant virus.</title>
        <authorList>
            <person name="Hongo Y."/>
            <person name="Kimura K."/>
            <person name="Takaki Y."/>
            <person name="Yoshida Y."/>
            <person name="Baba S."/>
            <person name="Kobayashi G."/>
            <person name="Nagasaki K."/>
            <person name="Hano T."/>
            <person name="Tomaru Y."/>
        </authorList>
    </citation>
    <scope>NUCLEOTIDE SEQUENCE [LARGE SCALE GENOMIC DNA]</scope>
    <source>
        <strain evidence="7 8">NIES-3715</strain>
    </source>
</reference>
<dbReference type="InterPro" id="IPR013083">
    <property type="entry name" value="Znf_RING/FYVE/PHD"/>
</dbReference>
<keyword evidence="1" id="KW-0479">Metal-binding</keyword>
<dbReference type="Proteomes" id="UP001054902">
    <property type="component" value="Unassembled WGS sequence"/>
</dbReference>